<organism evidence="2 3">
    <name type="scientific">Paraconiothyrium brasiliense</name>
    <dbReference type="NCBI Taxonomy" id="300254"/>
    <lineage>
        <taxon>Eukaryota</taxon>
        <taxon>Fungi</taxon>
        <taxon>Dikarya</taxon>
        <taxon>Ascomycota</taxon>
        <taxon>Pezizomycotina</taxon>
        <taxon>Dothideomycetes</taxon>
        <taxon>Pleosporomycetidae</taxon>
        <taxon>Pleosporales</taxon>
        <taxon>Massarineae</taxon>
        <taxon>Didymosphaeriaceae</taxon>
        <taxon>Paraconiothyrium</taxon>
    </lineage>
</organism>
<feature type="coiled-coil region" evidence="1">
    <location>
        <begin position="7"/>
        <end position="37"/>
    </location>
</feature>
<sequence length="479" mass="55004">MDPAQIIASVNKENLELQKANDRLVDEIEELRKLRDDGLYRFNTAFQAQTYDLLAAMSFIDNLRDENCFLQSYLAHTESQSEQALWASHQTAKFFERALVEDITKLHQEAENLSPEACALHQAVLKKIEAGRGSEKQTRQKIAEIESNIILKEIQHNDLKYELNKNKGYLKEVKESTTAMIQARDDLNSKLARANDALRAKAGKRSHADRKEQTRLKEELANAEASLRDHKYRLKELEGAIASEEKLQVEVQLALAEAESARLAIDYYKSSDNRNSKTITSLKNEVEALKLAKKNSDSSQKIKDQEAEIESLHTLVERLREELKTMERLFNDSMKKTTEQARIAEEALREVKMHKGQALAMAQSLPDGLSKRKWKLALQILDGCWHSLKDLDSQRKAERAVAWIKGFLSEQHESMVNYMEEVRNNGEKIREMIENMLKQIPKKVTPDTTTKLMEYVRALREDVEKRSIGETERPVTLPS</sequence>
<feature type="coiled-coil region" evidence="1">
    <location>
        <begin position="213"/>
        <end position="247"/>
    </location>
</feature>
<protein>
    <submittedName>
        <fullName evidence="2">Uncharacterized protein</fullName>
    </submittedName>
</protein>
<evidence type="ECO:0000256" key="1">
    <source>
        <dbReference type="SAM" id="Coils"/>
    </source>
</evidence>
<dbReference type="EMBL" id="JAKJXO020000025">
    <property type="protein sequence ID" value="KAL1591531.1"/>
    <property type="molecule type" value="Genomic_DNA"/>
</dbReference>
<keyword evidence="1" id="KW-0175">Coiled coil</keyword>
<keyword evidence="3" id="KW-1185">Reference proteome</keyword>
<evidence type="ECO:0000313" key="3">
    <source>
        <dbReference type="Proteomes" id="UP001521785"/>
    </source>
</evidence>
<comment type="caution">
    <text evidence="2">The sequence shown here is derived from an EMBL/GenBank/DDBJ whole genome shotgun (WGS) entry which is preliminary data.</text>
</comment>
<proteinExistence type="predicted"/>
<reference evidence="2 3" key="1">
    <citation type="submission" date="2024-02" db="EMBL/GenBank/DDBJ databases">
        <title>De novo assembly and annotation of 12 fungi associated with fruit tree decline syndrome in Ontario, Canada.</title>
        <authorList>
            <person name="Sulman M."/>
            <person name="Ellouze W."/>
            <person name="Ilyukhin E."/>
        </authorList>
    </citation>
    <scope>NUCLEOTIDE SEQUENCE [LARGE SCALE GENOMIC DNA]</scope>
    <source>
        <strain evidence="2 3">M42-189</strain>
    </source>
</reference>
<evidence type="ECO:0000313" key="2">
    <source>
        <dbReference type="EMBL" id="KAL1591531.1"/>
    </source>
</evidence>
<name>A0ABR3QH93_9PLEO</name>
<gene>
    <name evidence="2" type="ORF">SLS60_011923</name>
</gene>
<feature type="coiled-coil region" evidence="1">
    <location>
        <begin position="302"/>
        <end position="354"/>
    </location>
</feature>
<dbReference type="Proteomes" id="UP001521785">
    <property type="component" value="Unassembled WGS sequence"/>
</dbReference>
<accession>A0ABR3QH93</accession>